<accession>A0A1G1YDE6</accession>
<name>A0A1G1YDE6_9BACT</name>
<dbReference type="AlphaFoldDB" id="A0A1G1YDE6"/>
<evidence type="ECO:0000256" key="2">
    <source>
        <dbReference type="ARBA" id="ARBA00022730"/>
    </source>
</evidence>
<gene>
    <name evidence="7" type="primary">rplI</name>
    <name evidence="10" type="ORF">A3J59_01185</name>
</gene>
<evidence type="ECO:0000256" key="1">
    <source>
        <dbReference type="ARBA" id="ARBA00010605"/>
    </source>
</evidence>
<keyword evidence="4 7" id="KW-0689">Ribosomal protein</keyword>
<dbReference type="InterPro" id="IPR000244">
    <property type="entry name" value="Ribosomal_bL9"/>
</dbReference>
<dbReference type="EMBL" id="MHIL01000031">
    <property type="protein sequence ID" value="OGY50363.1"/>
    <property type="molecule type" value="Genomic_DNA"/>
</dbReference>
<proteinExistence type="inferred from homology"/>
<evidence type="ECO:0000313" key="10">
    <source>
        <dbReference type="EMBL" id="OGY50363.1"/>
    </source>
</evidence>
<dbReference type="PANTHER" id="PTHR21368">
    <property type="entry name" value="50S RIBOSOMAL PROTEIN L9"/>
    <property type="match status" value="1"/>
</dbReference>
<dbReference type="Gene3D" id="3.10.430.100">
    <property type="entry name" value="Ribosomal protein L9, C-terminal domain"/>
    <property type="match status" value="1"/>
</dbReference>
<dbReference type="InterPro" id="IPR020070">
    <property type="entry name" value="Ribosomal_bL9_N"/>
</dbReference>
<evidence type="ECO:0000259" key="8">
    <source>
        <dbReference type="Pfam" id="PF01281"/>
    </source>
</evidence>
<dbReference type="GO" id="GO:0003735">
    <property type="term" value="F:structural constituent of ribosome"/>
    <property type="evidence" value="ECO:0007669"/>
    <property type="project" value="InterPro"/>
</dbReference>
<protein>
    <recommendedName>
        <fullName evidence="6 7">Large ribosomal subunit protein bL9</fullName>
    </recommendedName>
</protein>
<feature type="domain" description="Large ribosomal subunit protein bL9 C-terminal" evidence="9">
    <location>
        <begin position="64"/>
        <end position="144"/>
    </location>
</feature>
<comment type="function">
    <text evidence="7">Binds to the 23S rRNA.</text>
</comment>
<organism evidence="10 11">
    <name type="scientific">Candidatus Buchananbacteria bacterium RIFCSPHIGHO2_02_FULL_56_16</name>
    <dbReference type="NCBI Taxonomy" id="1797542"/>
    <lineage>
        <taxon>Bacteria</taxon>
        <taxon>Candidatus Buchananiibacteriota</taxon>
    </lineage>
</organism>
<dbReference type="Gene3D" id="3.40.5.10">
    <property type="entry name" value="Ribosomal protein L9, N-terminal domain"/>
    <property type="match status" value="1"/>
</dbReference>
<dbReference type="Pfam" id="PF03948">
    <property type="entry name" value="Ribosomal_L9_C"/>
    <property type="match status" value="1"/>
</dbReference>
<dbReference type="SUPFAM" id="SSF55658">
    <property type="entry name" value="L9 N-domain-like"/>
    <property type="match status" value="1"/>
</dbReference>
<dbReference type="InterPro" id="IPR036935">
    <property type="entry name" value="Ribosomal_bL9_N_sf"/>
</dbReference>
<dbReference type="GO" id="GO:1990904">
    <property type="term" value="C:ribonucleoprotein complex"/>
    <property type="evidence" value="ECO:0007669"/>
    <property type="project" value="UniProtKB-KW"/>
</dbReference>
<dbReference type="GO" id="GO:0019843">
    <property type="term" value="F:rRNA binding"/>
    <property type="evidence" value="ECO:0007669"/>
    <property type="project" value="UniProtKB-UniRule"/>
</dbReference>
<keyword evidence="3 7" id="KW-0694">RNA-binding</keyword>
<dbReference type="STRING" id="1797542.A3J59_01185"/>
<dbReference type="NCBIfam" id="TIGR00158">
    <property type="entry name" value="L9"/>
    <property type="match status" value="1"/>
</dbReference>
<dbReference type="GO" id="GO:0006412">
    <property type="term" value="P:translation"/>
    <property type="evidence" value="ECO:0007669"/>
    <property type="project" value="UniProtKB-UniRule"/>
</dbReference>
<dbReference type="Proteomes" id="UP000177310">
    <property type="component" value="Unassembled WGS sequence"/>
</dbReference>
<dbReference type="InterPro" id="IPR009027">
    <property type="entry name" value="Ribosomal_bL9/RNase_H1_N"/>
</dbReference>
<evidence type="ECO:0000256" key="4">
    <source>
        <dbReference type="ARBA" id="ARBA00022980"/>
    </source>
</evidence>
<dbReference type="InterPro" id="IPR020594">
    <property type="entry name" value="Ribosomal_bL9_bac/chp"/>
</dbReference>
<reference evidence="10 11" key="1">
    <citation type="journal article" date="2016" name="Nat. Commun.">
        <title>Thousands of microbial genomes shed light on interconnected biogeochemical processes in an aquifer system.</title>
        <authorList>
            <person name="Anantharaman K."/>
            <person name="Brown C.T."/>
            <person name="Hug L.A."/>
            <person name="Sharon I."/>
            <person name="Castelle C.J."/>
            <person name="Probst A.J."/>
            <person name="Thomas B.C."/>
            <person name="Singh A."/>
            <person name="Wilkins M.J."/>
            <person name="Karaoz U."/>
            <person name="Brodie E.L."/>
            <person name="Williams K.H."/>
            <person name="Hubbard S.S."/>
            <person name="Banfield J.F."/>
        </authorList>
    </citation>
    <scope>NUCLEOTIDE SEQUENCE [LARGE SCALE GENOMIC DNA]</scope>
</reference>
<evidence type="ECO:0000259" key="9">
    <source>
        <dbReference type="Pfam" id="PF03948"/>
    </source>
</evidence>
<comment type="caution">
    <text evidence="10">The sequence shown here is derived from an EMBL/GenBank/DDBJ whole genome shotgun (WGS) entry which is preliminary data.</text>
</comment>
<keyword evidence="2 7" id="KW-0699">rRNA-binding</keyword>
<comment type="similarity">
    <text evidence="1 7">Belongs to the bacterial ribosomal protein bL9 family.</text>
</comment>
<dbReference type="SUPFAM" id="SSF55653">
    <property type="entry name" value="Ribosomal protein L9 C-domain"/>
    <property type="match status" value="1"/>
</dbReference>
<dbReference type="HAMAP" id="MF_00503">
    <property type="entry name" value="Ribosomal_bL9"/>
    <property type="match status" value="1"/>
</dbReference>
<dbReference type="InterPro" id="IPR036791">
    <property type="entry name" value="Ribosomal_bL9_C_sf"/>
</dbReference>
<dbReference type="GO" id="GO:0005840">
    <property type="term" value="C:ribosome"/>
    <property type="evidence" value="ECO:0007669"/>
    <property type="project" value="UniProtKB-KW"/>
</dbReference>
<sequence length="148" mass="15747">MKVILLKNVPQLGEQGDVKEVAIGHARNFLIPRGLAKPATPQALAELELNKVQAAKTAEVDLATAEQLAGKLEGQIIEVTAKASDEGTLYGAISPAKVSSALKAKGFEVDKDQIAARHIKELGEHEVVVDLDHGLEARITLVVNAERS</sequence>
<evidence type="ECO:0000313" key="11">
    <source>
        <dbReference type="Proteomes" id="UP000177310"/>
    </source>
</evidence>
<evidence type="ECO:0000256" key="6">
    <source>
        <dbReference type="ARBA" id="ARBA00035292"/>
    </source>
</evidence>
<evidence type="ECO:0000256" key="3">
    <source>
        <dbReference type="ARBA" id="ARBA00022884"/>
    </source>
</evidence>
<evidence type="ECO:0000256" key="7">
    <source>
        <dbReference type="HAMAP-Rule" id="MF_00503"/>
    </source>
</evidence>
<dbReference type="Pfam" id="PF01281">
    <property type="entry name" value="Ribosomal_L9_N"/>
    <property type="match status" value="1"/>
</dbReference>
<evidence type="ECO:0000256" key="5">
    <source>
        <dbReference type="ARBA" id="ARBA00023274"/>
    </source>
</evidence>
<feature type="domain" description="Ribosomal protein L9" evidence="8">
    <location>
        <begin position="1"/>
        <end position="47"/>
    </location>
</feature>
<dbReference type="InterPro" id="IPR020069">
    <property type="entry name" value="Ribosomal_bL9_C"/>
</dbReference>
<keyword evidence="5 7" id="KW-0687">Ribonucleoprotein</keyword>